<evidence type="ECO:0000256" key="4">
    <source>
        <dbReference type="ARBA" id="ARBA00022490"/>
    </source>
</evidence>
<dbReference type="Proteomes" id="UP001153636">
    <property type="component" value="Chromosome 6"/>
</dbReference>
<comment type="function">
    <text evidence="5">Component of the biogenesis of lysosome-related organelles complex-1 (BLOC-1) involved in pigment granule biogenesis.</text>
</comment>
<comment type="similarity">
    <text evidence="2 5">Belongs to the BLOC1S6 family.</text>
</comment>
<dbReference type="PANTHER" id="PTHR31328:SF2">
    <property type="entry name" value="BIOGENESIS OF LYSOSOME-RELATED ORGANELLES COMPLEX 1 SUBUNIT 6"/>
    <property type="match status" value="1"/>
</dbReference>
<dbReference type="Pfam" id="PF14712">
    <property type="entry name" value="Snapin_Pallidin"/>
    <property type="match status" value="1"/>
</dbReference>
<evidence type="ECO:0000313" key="7">
    <source>
        <dbReference type="Proteomes" id="UP001153636"/>
    </source>
</evidence>
<name>A0A9P0D283_9CUCU</name>
<dbReference type="OrthoDB" id="19659at2759"/>
<dbReference type="PIRSF" id="PIRSF037609">
    <property type="entry name" value="BLOC-1_complex_pallidin"/>
    <property type="match status" value="1"/>
</dbReference>
<dbReference type="EMBL" id="OV651818">
    <property type="protein sequence ID" value="CAH1112575.1"/>
    <property type="molecule type" value="Genomic_DNA"/>
</dbReference>
<dbReference type="GO" id="GO:0030133">
    <property type="term" value="C:transport vesicle"/>
    <property type="evidence" value="ECO:0007669"/>
    <property type="project" value="TreeGrafter"/>
</dbReference>
<dbReference type="GO" id="GO:0031083">
    <property type="term" value="C:BLOC-1 complex"/>
    <property type="evidence" value="ECO:0007669"/>
    <property type="project" value="TreeGrafter"/>
</dbReference>
<evidence type="ECO:0000256" key="3">
    <source>
        <dbReference type="ARBA" id="ARBA00019579"/>
    </source>
</evidence>
<proteinExistence type="inferred from homology"/>
<organism evidence="6 7">
    <name type="scientific">Psylliodes chrysocephalus</name>
    <dbReference type="NCBI Taxonomy" id="3402493"/>
    <lineage>
        <taxon>Eukaryota</taxon>
        <taxon>Metazoa</taxon>
        <taxon>Ecdysozoa</taxon>
        <taxon>Arthropoda</taxon>
        <taxon>Hexapoda</taxon>
        <taxon>Insecta</taxon>
        <taxon>Pterygota</taxon>
        <taxon>Neoptera</taxon>
        <taxon>Endopterygota</taxon>
        <taxon>Coleoptera</taxon>
        <taxon>Polyphaga</taxon>
        <taxon>Cucujiformia</taxon>
        <taxon>Chrysomeloidea</taxon>
        <taxon>Chrysomelidae</taxon>
        <taxon>Galerucinae</taxon>
        <taxon>Alticini</taxon>
        <taxon>Psylliodes</taxon>
    </lineage>
</organism>
<evidence type="ECO:0000256" key="1">
    <source>
        <dbReference type="ARBA" id="ARBA00004496"/>
    </source>
</evidence>
<protein>
    <recommendedName>
        <fullName evidence="3 5">Biogenesis of lysosome-related organelles complex 1 subunit 6</fullName>
        <shortName evidence="5">BLOC-1 subunit 6</shortName>
    </recommendedName>
</protein>
<accession>A0A9P0D283</accession>
<keyword evidence="7" id="KW-1185">Reference proteome</keyword>
<evidence type="ECO:0000313" key="6">
    <source>
        <dbReference type="EMBL" id="CAH1112575.1"/>
    </source>
</evidence>
<dbReference type="AlphaFoldDB" id="A0A9P0D283"/>
<dbReference type="InterPro" id="IPR017242">
    <property type="entry name" value="BLOC-1_pallidin"/>
</dbReference>
<evidence type="ECO:0000256" key="2">
    <source>
        <dbReference type="ARBA" id="ARBA00005767"/>
    </source>
</evidence>
<dbReference type="PANTHER" id="PTHR31328">
    <property type="entry name" value="BIOGENESIS OF LYSOSOME-RELATED ORGANELLES COMPLEX 1 SUBUNIT 6"/>
    <property type="match status" value="1"/>
</dbReference>
<dbReference type="InterPro" id="IPR028119">
    <property type="entry name" value="Snapin/Pallidin/Snn1"/>
</dbReference>
<sequence>MSTTDDQINPYTQSVNNLSNGLIGVYKPPLLNVQNRLKDLTSKQNKIMSQIHQENLNLVEVQYSPEIQELFKKMNTYHNKLVNIKKDMKQIHERSTKLKKRSEKLQQVKEREKLFKMQTELEIKREIELIGPGPSKSDSVSSL</sequence>
<evidence type="ECO:0000256" key="5">
    <source>
        <dbReference type="PIRNR" id="PIRNR037609"/>
    </source>
</evidence>
<comment type="subcellular location">
    <subcellularLocation>
        <location evidence="1">Cytoplasm</location>
    </subcellularLocation>
</comment>
<reference evidence="6" key="1">
    <citation type="submission" date="2022-01" db="EMBL/GenBank/DDBJ databases">
        <authorList>
            <person name="King R."/>
        </authorList>
    </citation>
    <scope>NUCLEOTIDE SEQUENCE</scope>
</reference>
<keyword evidence="4" id="KW-0963">Cytoplasm</keyword>
<gene>
    <name evidence="6" type="ORF">PSYICH_LOCUS12132</name>
</gene>